<dbReference type="EnsemblPlants" id="AET2Gv20736300.4">
    <property type="protein sequence ID" value="AET2Gv20736300.4"/>
    <property type="gene ID" value="AET2Gv20736300"/>
</dbReference>
<sequence>MAIGGAAPHDSPGGLPDFEKPLLHAHGGLQAGKDPAAAHDHEAQCSPEAGGATSLRTCFNGLNALSGRGAAVHPVRAGGGRVAQPGAAPPRRHRLLLHRPAPADVHGRVAGRARLPGHRRARLRGQGPLRRLGLHVRRALPRRHRLPHTGGGQPGQAVPGHQPQPRRRARPLRQAPLHRARVHLHPAHHVAEEPGRARLRVGQRRARVRRAGLLRALGRRGRRRRVSGERDHAQCQRPTYCARALHFLLLRPCHIPDIVQFHEGKGQVLQGNH</sequence>
<keyword evidence="3" id="KW-1185">Reference proteome</keyword>
<proteinExistence type="predicted"/>
<reference evidence="2" key="4">
    <citation type="submission" date="2019-03" db="UniProtKB">
        <authorList>
            <consortium name="EnsemblPlants"/>
        </authorList>
    </citation>
    <scope>IDENTIFICATION</scope>
</reference>
<feature type="region of interest" description="Disordered" evidence="1">
    <location>
        <begin position="183"/>
        <end position="204"/>
    </location>
</feature>
<organism evidence="2 3">
    <name type="scientific">Aegilops tauschii subsp. strangulata</name>
    <name type="common">Goatgrass</name>
    <dbReference type="NCBI Taxonomy" id="200361"/>
    <lineage>
        <taxon>Eukaryota</taxon>
        <taxon>Viridiplantae</taxon>
        <taxon>Streptophyta</taxon>
        <taxon>Embryophyta</taxon>
        <taxon>Tracheophyta</taxon>
        <taxon>Spermatophyta</taxon>
        <taxon>Magnoliopsida</taxon>
        <taxon>Liliopsida</taxon>
        <taxon>Poales</taxon>
        <taxon>Poaceae</taxon>
        <taxon>BOP clade</taxon>
        <taxon>Pooideae</taxon>
        <taxon>Triticodae</taxon>
        <taxon>Triticeae</taxon>
        <taxon>Triticinae</taxon>
        <taxon>Aegilops</taxon>
    </lineage>
</organism>
<evidence type="ECO:0000256" key="1">
    <source>
        <dbReference type="SAM" id="MobiDB-lite"/>
    </source>
</evidence>
<reference evidence="3" key="1">
    <citation type="journal article" date="2014" name="Science">
        <title>Ancient hybridizations among the ancestral genomes of bread wheat.</title>
        <authorList>
            <consortium name="International Wheat Genome Sequencing Consortium,"/>
            <person name="Marcussen T."/>
            <person name="Sandve S.R."/>
            <person name="Heier L."/>
            <person name="Spannagl M."/>
            <person name="Pfeifer M."/>
            <person name="Jakobsen K.S."/>
            <person name="Wulff B.B."/>
            <person name="Steuernagel B."/>
            <person name="Mayer K.F."/>
            <person name="Olsen O.A."/>
        </authorList>
    </citation>
    <scope>NUCLEOTIDE SEQUENCE [LARGE SCALE GENOMIC DNA]</scope>
    <source>
        <strain evidence="3">cv. AL8/78</strain>
    </source>
</reference>
<dbReference type="Gramene" id="AET2Gv20736300.4">
    <property type="protein sequence ID" value="AET2Gv20736300.4"/>
    <property type="gene ID" value="AET2Gv20736300"/>
</dbReference>
<dbReference type="Proteomes" id="UP000015105">
    <property type="component" value="Chromosome 2D"/>
</dbReference>
<reference evidence="3" key="2">
    <citation type="journal article" date="2017" name="Nat. Plants">
        <title>The Aegilops tauschii genome reveals multiple impacts of transposons.</title>
        <authorList>
            <person name="Zhao G."/>
            <person name="Zou C."/>
            <person name="Li K."/>
            <person name="Wang K."/>
            <person name="Li T."/>
            <person name="Gao L."/>
            <person name="Zhang X."/>
            <person name="Wang H."/>
            <person name="Yang Z."/>
            <person name="Liu X."/>
            <person name="Jiang W."/>
            <person name="Mao L."/>
            <person name="Kong X."/>
            <person name="Jiao Y."/>
            <person name="Jia J."/>
        </authorList>
    </citation>
    <scope>NUCLEOTIDE SEQUENCE [LARGE SCALE GENOMIC DNA]</scope>
    <source>
        <strain evidence="3">cv. AL8/78</strain>
    </source>
</reference>
<reference evidence="2" key="5">
    <citation type="journal article" date="2021" name="G3 (Bethesda)">
        <title>Aegilops tauschii genome assembly Aet v5.0 features greater sequence contiguity and improved annotation.</title>
        <authorList>
            <person name="Wang L."/>
            <person name="Zhu T."/>
            <person name="Rodriguez J.C."/>
            <person name="Deal K.R."/>
            <person name="Dubcovsky J."/>
            <person name="McGuire P.E."/>
            <person name="Lux T."/>
            <person name="Spannagl M."/>
            <person name="Mayer K.F.X."/>
            <person name="Baldrich P."/>
            <person name="Meyers B.C."/>
            <person name="Huo N."/>
            <person name="Gu Y.Q."/>
            <person name="Zhou H."/>
            <person name="Devos K.M."/>
            <person name="Bennetzen J.L."/>
            <person name="Unver T."/>
            <person name="Budak H."/>
            <person name="Gulick P.J."/>
            <person name="Galiba G."/>
            <person name="Kalapos B."/>
            <person name="Nelson D.R."/>
            <person name="Li P."/>
            <person name="You F.M."/>
            <person name="Luo M.C."/>
            <person name="Dvorak J."/>
        </authorList>
    </citation>
    <scope>NUCLEOTIDE SEQUENCE [LARGE SCALE GENOMIC DNA]</scope>
    <source>
        <strain evidence="2">cv. AL8/78</strain>
    </source>
</reference>
<evidence type="ECO:0000313" key="3">
    <source>
        <dbReference type="Proteomes" id="UP000015105"/>
    </source>
</evidence>
<dbReference type="AlphaFoldDB" id="A0A453C4Z1"/>
<accession>A0A453C4Z1</accession>
<feature type="region of interest" description="Disordered" evidence="1">
    <location>
        <begin position="140"/>
        <end position="171"/>
    </location>
</feature>
<evidence type="ECO:0000313" key="2">
    <source>
        <dbReference type="EnsemblPlants" id="AET2Gv20736300.4"/>
    </source>
</evidence>
<reference evidence="2" key="3">
    <citation type="journal article" date="2017" name="Nature">
        <title>Genome sequence of the progenitor of the wheat D genome Aegilops tauschii.</title>
        <authorList>
            <person name="Luo M.C."/>
            <person name="Gu Y.Q."/>
            <person name="Puiu D."/>
            <person name="Wang H."/>
            <person name="Twardziok S.O."/>
            <person name="Deal K.R."/>
            <person name="Huo N."/>
            <person name="Zhu T."/>
            <person name="Wang L."/>
            <person name="Wang Y."/>
            <person name="McGuire P.E."/>
            <person name="Liu S."/>
            <person name="Long H."/>
            <person name="Ramasamy R.K."/>
            <person name="Rodriguez J.C."/>
            <person name="Van S.L."/>
            <person name="Yuan L."/>
            <person name="Wang Z."/>
            <person name="Xia Z."/>
            <person name="Xiao L."/>
            <person name="Anderson O.D."/>
            <person name="Ouyang S."/>
            <person name="Liang Y."/>
            <person name="Zimin A.V."/>
            <person name="Pertea G."/>
            <person name="Qi P."/>
            <person name="Bennetzen J.L."/>
            <person name="Dai X."/>
            <person name="Dawson M.W."/>
            <person name="Muller H.G."/>
            <person name="Kugler K."/>
            <person name="Rivarola-Duarte L."/>
            <person name="Spannagl M."/>
            <person name="Mayer K.F.X."/>
            <person name="Lu F.H."/>
            <person name="Bevan M.W."/>
            <person name="Leroy P."/>
            <person name="Li P."/>
            <person name="You F.M."/>
            <person name="Sun Q."/>
            <person name="Liu Z."/>
            <person name="Lyons E."/>
            <person name="Wicker T."/>
            <person name="Salzberg S.L."/>
            <person name="Devos K.M."/>
            <person name="Dvorak J."/>
        </authorList>
    </citation>
    <scope>NUCLEOTIDE SEQUENCE [LARGE SCALE GENOMIC DNA]</scope>
    <source>
        <strain evidence="2">cv. AL8/78</strain>
    </source>
</reference>
<protein>
    <submittedName>
        <fullName evidence="2">Uncharacterized protein</fullName>
    </submittedName>
</protein>
<feature type="region of interest" description="Disordered" evidence="1">
    <location>
        <begin position="1"/>
        <end position="48"/>
    </location>
</feature>
<name>A0A453C4Z1_AEGTS</name>